<evidence type="ECO:0000313" key="1">
    <source>
        <dbReference type="EMBL" id="KAH6937317.1"/>
    </source>
</evidence>
<dbReference type="Proteomes" id="UP000821845">
    <property type="component" value="Chromosome 3"/>
</dbReference>
<reference evidence="1" key="1">
    <citation type="submission" date="2020-05" db="EMBL/GenBank/DDBJ databases">
        <title>Large-scale comparative analyses of tick genomes elucidate their genetic diversity and vector capacities.</title>
        <authorList>
            <person name="Jia N."/>
            <person name="Wang J."/>
            <person name="Shi W."/>
            <person name="Du L."/>
            <person name="Sun Y."/>
            <person name="Zhan W."/>
            <person name="Jiang J."/>
            <person name="Wang Q."/>
            <person name="Zhang B."/>
            <person name="Ji P."/>
            <person name="Sakyi L.B."/>
            <person name="Cui X."/>
            <person name="Yuan T."/>
            <person name="Jiang B."/>
            <person name="Yang W."/>
            <person name="Lam T.T.-Y."/>
            <person name="Chang Q."/>
            <person name="Ding S."/>
            <person name="Wang X."/>
            <person name="Zhu J."/>
            <person name="Ruan X."/>
            <person name="Zhao L."/>
            <person name="Wei J."/>
            <person name="Que T."/>
            <person name="Du C."/>
            <person name="Cheng J."/>
            <person name="Dai P."/>
            <person name="Han X."/>
            <person name="Huang E."/>
            <person name="Gao Y."/>
            <person name="Liu J."/>
            <person name="Shao H."/>
            <person name="Ye R."/>
            <person name="Li L."/>
            <person name="Wei W."/>
            <person name="Wang X."/>
            <person name="Wang C."/>
            <person name="Yang T."/>
            <person name="Huo Q."/>
            <person name="Li W."/>
            <person name="Guo W."/>
            <person name="Chen H."/>
            <person name="Zhou L."/>
            <person name="Ni X."/>
            <person name="Tian J."/>
            <person name="Zhou Y."/>
            <person name="Sheng Y."/>
            <person name="Liu T."/>
            <person name="Pan Y."/>
            <person name="Xia L."/>
            <person name="Li J."/>
            <person name="Zhao F."/>
            <person name="Cao W."/>
        </authorList>
    </citation>
    <scope>NUCLEOTIDE SEQUENCE</scope>
    <source>
        <strain evidence="1">Hyas-2018</strain>
    </source>
</reference>
<protein>
    <submittedName>
        <fullName evidence="1">Uncharacterized protein</fullName>
    </submittedName>
</protein>
<proteinExistence type="predicted"/>
<keyword evidence="2" id="KW-1185">Reference proteome</keyword>
<dbReference type="EMBL" id="CM023483">
    <property type="protein sequence ID" value="KAH6937317.1"/>
    <property type="molecule type" value="Genomic_DNA"/>
</dbReference>
<sequence length="82" mass="9238">MKTPSYVKRFEHYCQVANAQEEKLKKSAFVTAIGKNALRTLKDLLLPATPADRISKIWSRYPVTIMSLQVESTGGTKLKVIK</sequence>
<accession>A0ACB7STC2</accession>
<name>A0ACB7STC2_HYAAI</name>
<gene>
    <name evidence="1" type="ORF">HPB50_026729</name>
</gene>
<comment type="caution">
    <text evidence="1">The sequence shown here is derived from an EMBL/GenBank/DDBJ whole genome shotgun (WGS) entry which is preliminary data.</text>
</comment>
<organism evidence="1 2">
    <name type="scientific">Hyalomma asiaticum</name>
    <name type="common">Tick</name>
    <dbReference type="NCBI Taxonomy" id="266040"/>
    <lineage>
        <taxon>Eukaryota</taxon>
        <taxon>Metazoa</taxon>
        <taxon>Ecdysozoa</taxon>
        <taxon>Arthropoda</taxon>
        <taxon>Chelicerata</taxon>
        <taxon>Arachnida</taxon>
        <taxon>Acari</taxon>
        <taxon>Parasitiformes</taxon>
        <taxon>Ixodida</taxon>
        <taxon>Ixodoidea</taxon>
        <taxon>Ixodidae</taxon>
        <taxon>Hyalomminae</taxon>
        <taxon>Hyalomma</taxon>
    </lineage>
</organism>
<evidence type="ECO:0000313" key="2">
    <source>
        <dbReference type="Proteomes" id="UP000821845"/>
    </source>
</evidence>